<keyword evidence="7" id="KW-1185">Reference proteome</keyword>
<protein>
    <submittedName>
        <fullName evidence="6">Autotransporter assembly complex protein TamB</fullName>
    </submittedName>
</protein>
<dbReference type="PANTHER" id="PTHR36985:SF1">
    <property type="entry name" value="TRANSLOCATION AND ASSEMBLY MODULE SUBUNIT TAMB"/>
    <property type="match status" value="1"/>
</dbReference>
<reference evidence="7" key="1">
    <citation type="journal article" date="2019" name="Int. J. Syst. Evol. Microbiol.">
        <title>The Global Catalogue of Microorganisms (GCM) 10K type strain sequencing project: providing services to taxonomists for standard genome sequencing and annotation.</title>
        <authorList>
            <consortium name="The Broad Institute Genomics Platform"/>
            <consortium name="The Broad Institute Genome Sequencing Center for Infectious Disease"/>
            <person name="Wu L."/>
            <person name="Ma J."/>
        </authorList>
    </citation>
    <scope>NUCLEOTIDE SEQUENCE [LARGE SCALE GENOMIC DNA]</scope>
    <source>
        <strain evidence="7">JCM 18401</strain>
    </source>
</reference>
<proteinExistence type="predicted"/>
<comment type="caution">
    <text evidence="6">The sequence shown here is derived from an EMBL/GenBank/DDBJ whole genome shotgun (WGS) entry which is preliminary data.</text>
</comment>
<dbReference type="EMBL" id="BAABJZ010000015">
    <property type="protein sequence ID" value="GAA4879377.1"/>
    <property type="molecule type" value="Genomic_DNA"/>
</dbReference>
<feature type="domain" description="Translocation and assembly module TamB C-terminal" evidence="5">
    <location>
        <begin position="909"/>
        <end position="1243"/>
    </location>
</feature>
<comment type="subcellular location">
    <subcellularLocation>
        <location evidence="1">Membrane</location>
        <topology evidence="1">Single-pass membrane protein</topology>
    </subcellularLocation>
</comment>
<accession>A0ABP9EHV5</accession>
<gene>
    <name evidence="6" type="primary">tamB</name>
    <name evidence="6" type="ORF">GCM10023333_11630</name>
</gene>
<evidence type="ECO:0000259" key="5">
    <source>
        <dbReference type="Pfam" id="PF04357"/>
    </source>
</evidence>
<organism evidence="6 7">
    <name type="scientific">Ferrimonas pelagia</name>
    <dbReference type="NCBI Taxonomy" id="1177826"/>
    <lineage>
        <taxon>Bacteria</taxon>
        <taxon>Pseudomonadati</taxon>
        <taxon>Pseudomonadota</taxon>
        <taxon>Gammaproteobacteria</taxon>
        <taxon>Alteromonadales</taxon>
        <taxon>Ferrimonadaceae</taxon>
        <taxon>Ferrimonas</taxon>
    </lineage>
</organism>
<dbReference type="Pfam" id="PF04357">
    <property type="entry name" value="TamB"/>
    <property type="match status" value="1"/>
</dbReference>
<evidence type="ECO:0000313" key="7">
    <source>
        <dbReference type="Proteomes" id="UP001499988"/>
    </source>
</evidence>
<evidence type="ECO:0000256" key="1">
    <source>
        <dbReference type="ARBA" id="ARBA00004167"/>
    </source>
</evidence>
<dbReference type="RefSeq" id="WP_345334321.1">
    <property type="nucleotide sequence ID" value="NZ_BAABJZ010000015.1"/>
</dbReference>
<evidence type="ECO:0000256" key="4">
    <source>
        <dbReference type="ARBA" id="ARBA00023136"/>
    </source>
</evidence>
<sequence length="1245" mass="137198">MTLRAQLRKIGLLLASVPLVLLVLLALLLGTPLGTHLLLATVDAIAPPLSLSYRGGTLNRGLALHHFALHLDNVTVEVDEAEFQWKLHCLLQARICAEQLDAAAVRVYVTLEDDTRPPASPPPARPKGQYAGIPLPLSIVVQQADLRQIDVRIDLMHYQADRIRSGVELTPVLLALQQPQLESARIIIPLSDGADSEEWPLASLPEVQLPFEILLEGAQISDSHVLIGDQHHHIEALATHGRWHHTQLSLTSFDARHNWANAQGHFSIDFIDDYPMAAALQGQLKQLPWLPQLHEQPLSAQISGGFRQLDVAIDSAQQQQGQLLARLDLSQPALPYQAQIQANQLHWPLQGEPQWTLKDLSAHSQGSLHQQRFTLNGQLQGATQEPIQLLMIGEHGDQRLTLHHANLMSNQGEAQLNGSLDYQQGYAWQAQIRANQLDLSEQLPELGLQLDGALQTQGAWRGEQWQLAITDADLQGQIWGYPLKAQGTGQLDQQWHGFADQVTLALNGTELELDGGLVMDQGRSFWRMDGQIRSDQIQQWQPELSGNAELSVRLRGPEHDPELSLRGVAEALGYQQLSSNRLNVRGRYKPRQSHQFELTLTTPSLHYDDTPLGSLHLRANGDHQAQRLSLALDGDTQLDLALDGELQPQQQRWLGHWTQAEFTWPQWQFALQQPATLALDLNALELVIGQHCWLGRGTELCLNGPALIGQRGAMAAELNADPASLLKPWLPKRLKPKADLTGTASISWQPGELPWLQMGLSNNGGEMQLHRGPGLPRSQLQWQQLQAQLRLSKSGLQFYNQTILEPGRGWDTQLTLASTPPYALSGSLTSQGLDLSPYLAWFTDLSDATGVLDGKLDFAGTLRQPQILGELTLSQGKLRSIHNPTELDDIQINAHFQQDHGTLRGRSKMGDGQAQLEGQFRWQQGLEAQIHLTGERLQVLYPPIMMLEATPDLHLSLTPERIGIEGDLRLTQGSFTLESLPEGAVEVSQDVVFVDTQVQKPDTLNTRTEMDLRIQLDNVIDIEALGLSGTLGGDVTVRQGLGQPLQAFGELTLSQGRFRAFGQRLQINRGQFSFNGPPELPNLDVEASREIEADDVTAGVRLTGTPATPQLTLFSSPAMEQQEILSYLTRGQGLNASEGGSSLFTSAALSLGVGTTGGLITTIGEGLGFNDVIVDTEGAGDETQITISAFVGKRLYIKYGVGVFDSINELTVRYNLLQRLWLEAVSAITDTTEQSLDLYYSFDID</sequence>
<keyword evidence="2" id="KW-0812">Transmembrane</keyword>
<dbReference type="PANTHER" id="PTHR36985">
    <property type="entry name" value="TRANSLOCATION AND ASSEMBLY MODULE SUBUNIT TAMB"/>
    <property type="match status" value="1"/>
</dbReference>
<name>A0ABP9EHV5_9GAMM</name>
<keyword evidence="3" id="KW-1133">Transmembrane helix</keyword>
<keyword evidence="4" id="KW-0472">Membrane</keyword>
<dbReference type="Proteomes" id="UP001499988">
    <property type="component" value="Unassembled WGS sequence"/>
</dbReference>
<evidence type="ECO:0000256" key="3">
    <source>
        <dbReference type="ARBA" id="ARBA00022989"/>
    </source>
</evidence>
<dbReference type="InterPro" id="IPR007452">
    <property type="entry name" value="TamB_C"/>
</dbReference>
<evidence type="ECO:0000256" key="2">
    <source>
        <dbReference type="ARBA" id="ARBA00022692"/>
    </source>
</evidence>
<evidence type="ECO:0000313" key="6">
    <source>
        <dbReference type="EMBL" id="GAA4879377.1"/>
    </source>
</evidence>